<reference evidence="1 2" key="1">
    <citation type="journal article" date="2019" name="Commun. Biol.">
        <title>The bagworm genome reveals a unique fibroin gene that provides high tensile strength.</title>
        <authorList>
            <person name="Kono N."/>
            <person name="Nakamura H."/>
            <person name="Ohtoshi R."/>
            <person name="Tomita M."/>
            <person name="Numata K."/>
            <person name="Arakawa K."/>
        </authorList>
    </citation>
    <scope>NUCLEOTIDE SEQUENCE [LARGE SCALE GENOMIC DNA]</scope>
</reference>
<keyword evidence="2" id="KW-1185">Reference proteome</keyword>
<dbReference type="AlphaFoldDB" id="A0A4C1VZD5"/>
<dbReference type="EMBL" id="BGZK01000448">
    <property type="protein sequence ID" value="GBP44191.1"/>
    <property type="molecule type" value="Genomic_DNA"/>
</dbReference>
<name>A0A4C1VZD5_EUMVA</name>
<comment type="caution">
    <text evidence="1">The sequence shown here is derived from an EMBL/GenBank/DDBJ whole genome shotgun (WGS) entry which is preliminary data.</text>
</comment>
<accession>A0A4C1VZD5</accession>
<protein>
    <submittedName>
        <fullName evidence="1">Uncharacterized protein</fullName>
    </submittedName>
</protein>
<sequence>MLMANKRYCTSSLTPNRVIGLQFAAFPARARRRRSGAAERDSVKIHTRHGRDVWLTELDRSAGGRPLIRHDGNLDKVRGPIRFYDTARRSDTSPR</sequence>
<dbReference type="Proteomes" id="UP000299102">
    <property type="component" value="Unassembled WGS sequence"/>
</dbReference>
<evidence type="ECO:0000313" key="1">
    <source>
        <dbReference type="EMBL" id="GBP44191.1"/>
    </source>
</evidence>
<evidence type="ECO:0000313" key="2">
    <source>
        <dbReference type="Proteomes" id="UP000299102"/>
    </source>
</evidence>
<gene>
    <name evidence="1" type="ORF">EVAR_31635_1</name>
</gene>
<proteinExistence type="predicted"/>
<organism evidence="1 2">
    <name type="scientific">Eumeta variegata</name>
    <name type="common">Bagworm moth</name>
    <name type="synonym">Eumeta japonica</name>
    <dbReference type="NCBI Taxonomy" id="151549"/>
    <lineage>
        <taxon>Eukaryota</taxon>
        <taxon>Metazoa</taxon>
        <taxon>Ecdysozoa</taxon>
        <taxon>Arthropoda</taxon>
        <taxon>Hexapoda</taxon>
        <taxon>Insecta</taxon>
        <taxon>Pterygota</taxon>
        <taxon>Neoptera</taxon>
        <taxon>Endopterygota</taxon>
        <taxon>Lepidoptera</taxon>
        <taxon>Glossata</taxon>
        <taxon>Ditrysia</taxon>
        <taxon>Tineoidea</taxon>
        <taxon>Psychidae</taxon>
        <taxon>Oiketicinae</taxon>
        <taxon>Eumeta</taxon>
    </lineage>
</organism>